<evidence type="ECO:0000313" key="2">
    <source>
        <dbReference type="EMBL" id="SFK85446.1"/>
    </source>
</evidence>
<name>A0A1I4CZS9_9EURY</name>
<protein>
    <submittedName>
        <fullName evidence="2">Uncharacterized protein</fullName>
    </submittedName>
</protein>
<evidence type="ECO:0000313" key="3">
    <source>
        <dbReference type="Proteomes" id="UP000199607"/>
    </source>
</evidence>
<evidence type="ECO:0000256" key="1">
    <source>
        <dbReference type="SAM" id="MobiDB-lite"/>
    </source>
</evidence>
<dbReference type="PROSITE" id="PS51257">
    <property type="entry name" value="PROKAR_LIPOPROTEIN"/>
    <property type="match status" value="1"/>
</dbReference>
<reference evidence="3" key="1">
    <citation type="submission" date="2016-10" db="EMBL/GenBank/DDBJ databases">
        <authorList>
            <person name="Varghese N."/>
            <person name="Submissions S."/>
        </authorList>
    </citation>
    <scope>NUCLEOTIDE SEQUENCE [LARGE SCALE GENOMIC DNA]</scope>
    <source>
        <strain evidence="3">CGMCC 1.7738</strain>
    </source>
</reference>
<dbReference type="STRING" id="553466.SAMN04487950_1447"/>
<dbReference type="AlphaFoldDB" id="A0A1I4CZS9"/>
<keyword evidence="3" id="KW-1185">Reference proteome</keyword>
<proteinExistence type="predicted"/>
<feature type="region of interest" description="Disordered" evidence="1">
    <location>
        <begin position="247"/>
        <end position="279"/>
    </location>
</feature>
<accession>A0A1I4CZS9</accession>
<sequence>MNRRQFLALSGTATFAGSGCLSHIGGIPESRRVSIGDSVALGDATLTVSAPTVQQSIIEEPDIFRSVRQADDRQYVVVDVERGGDIRSAVGESNDELRAADFHVKRSKDLTRPSNSGEEAVQIAPVTRECSGVCLGIPIPAEPTKSAKIVYRPRDGPGASWALSEETTRLFAERPVCEWRETRIVEREGRTALEFSVENVGPRTAGYRVLVHRQSWNDQSDPVGFDIPVGETVSETVVPPILDGLDPASATLRDGTAGSHSVWVEPRDATTPNSPTPVS</sequence>
<gene>
    <name evidence="2" type="ORF">SAMN04487950_1447</name>
</gene>
<organism evidence="2 3">
    <name type="scientific">Halogranum rubrum</name>
    <dbReference type="NCBI Taxonomy" id="553466"/>
    <lineage>
        <taxon>Archaea</taxon>
        <taxon>Methanobacteriati</taxon>
        <taxon>Methanobacteriota</taxon>
        <taxon>Stenosarchaea group</taxon>
        <taxon>Halobacteria</taxon>
        <taxon>Halobacteriales</taxon>
        <taxon>Haloferacaceae</taxon>
    </lineage>
</organism>
<dbReference type="RefSeq" id="WP_089867584.1">
    <property type="nucleotide sequence ID" value="NZ_FOTC01000001.1"/>
</dbReference>
<dbReference type="EMBL" id="FOTC01000001">
    <property type="protein sequence ID" value="SFK85446.1"/>
    <property type="molecule type" value="Genomic_DNA"/>
</dbReference>
<dbReference type="Proteomes" id="UP000199607">
    <property type="component" value="Unassembled WGS sequence"/>
</dbReference>